<comment type="caution">
    <text evidence="6">The sequence shown here is derived from an EMBL/GenBank/DDBJ whole genome shotgun (WGS) entry which is preliminary data.</text>
</comment>
<dbReference type="InterPro" id="IPR003689">
    <property type="entry name" value="ZIP"/>
</dbReference>
<dbReference type="KEGG" id="lmat:92512913"/>
<keyword evidence="7" id="KW-1185">Reference proteome</keyword>
<reference evidence="7" key="2">
    <citation type="journal article" date="2021" name="Sci. Data">
        <title>Chromosome-scale genome sequencing, assembly and annotation of six genomes from subfamily Leishmaniinae.</title>
        <authorList>
            <person name="Almutairi H."/>
            <person name="Urbaniak M.D."/>
            <person name="Bates M.D."/>
            <person name="Jariyapan N."/>
            <person name="Kwakye-Nuako G."/>
            <person name="Thomaz Soccol V."/>
            <person name="Al-Salem W.S."/>
            <person name="Dillon R.J."/>
            <person name="Bates P.A."/>
            <person name="Gatherer D."/>
        </authorList>
    </citation>
    <scope>NUCLEOTIDE SEQUENCE [LARGE SCALE GENOMIC DNA]</scope>
</reference>
<evidence type="ECO:0000256" key="5">
    <source>
        <dbReference type="SAM" id="Phobius"/>
    </source>
</evidence>
<dbReference type="RefSeq" id="XP_067175776.1">
    <property type="nucleotide sequence ID" value="XM_067320401.1"/>
</dbReference>
<dbReference type="PANTHER" id="PTHR11040:SF44">
    <property type="entry name" value="PROTEIN ZNTC-RELATED"/>
    <property type="match status" value="1"/>
</dbReference>
<dbReference type="OrthoDB" id="1100342at2759"/>
<dbReference type="EMBL" id="JAFEUZ010000033">
    <property type="protein sequence ID" value="KAG5469603.1"/>
    <property type="molecule type" value="Genomic_DNA"/>
</dbReference>
<feature type="transmembrane region" description="Helical" evidence="5">
    <location>
        <begin position="269"/>
        <end position="291"/>
    </location>
</feature>
<sequence>MSCNDKTPSPPCEAPTNEPYSVAWHATALFLVLSSSLLGTMLPILGKRASAFRVPEFAYAIGKSLATGVILGVALIHMLKPANDSLTSECMPSAIRNLSNPLAYIICLASLAALHSLEACLRAYFDSCGIHLVSPVTSGERKHLLADSQAGGSYFHSSVSAFDDPEVSGDLHILSAVLLECGVSLHSLFVGLTVGVCADAELFTLMCALSLHQFFEGIALGSRLVDAALRPRTEHVFAAVFVLSAPFGTFLGVLCVYEGVINTKGGSYLLMQGILDSVCAGILLYVAFQLLVSDFYSDMRSSIHSVRSPRWFLLSMLGALWAGVGIMTLIGRYL</sequence>
<evidence type="ECO:0000313" key="6">
    <source>
        <dbReference type="EMBL" id="KAG5469603.1"/>
    </source>
</evidence>
<comment type="subcellular location">
    <subcellularLocation>
        <location evidence="1">Membrane</location>
        <topology evidence="1">Multi-pass membrane protein</topology>
    </subcellularLocation>
</comment>
<evidence type="ECO:0000313" key="7">
    <source>
        <dbReference type="Proteomes" id="UP000673552"/>
    </source>
</evidence>
<accession>A0A836H421</accession>
<evidence type="ECO:0000256" key="2">
    <source>
        <dbReference type="ARBA" id="ARBA00022692"/>
    </source>
</evidence>
<dbReference type="AlphaFoldDB" id="A0A836H421"/>
<gene>
    <name evidence="6" type="ORF">LSCM1_02835</name>
</gene>
<feature type="transmembrane region" description="Helical" evidence="5">
    <location>
        <begin position="235"/>
        <end position="257"/>
    </location>
</feature>
<proteinExistence type="predicted"/>
<feature type="transmembrane region" description="Helical" evidence="5">
    <location>
        <begin position="98"/>
        <end position="117"/>
    </location>
</feature>
<feature type="transmembrane region" description="Helical" evidence="5">
    <location>
        <begin position="311"/>
        <end position="330"/>
    </location>
</feature>
<dbReference type="Pfam" id="PF02535">
    <property type="entry name" value="Zip"/>
    <property type="match status" value="1"/>
</dbReference>
<dbReference type="Proteomes" id="UP000673552">
    <property type="component" value="Unassembled WGS sequence"/>
</dbReference>
<organism evidence="6 7">
    <name type="scientific">Leishmania martiniquensis</name>
    <dbReference type="NCBI Taxonomy" id="1580590"/>
    <lineage>
        <taxon>Eukaryota</taxon>
        <taxon>Discoba</taxon>
        <taxon>Euglenozoa</taxon>
        <taxon>Kinetoplastea</taxon>
        <taxon>Metakinetoplastina</taxon>
        <taxon>Trypanosomatida</taxon>
        <taxon>Trypanosomatidae</taxon>
        <taxon>Leishmaniinae</taxon>
        <taxon>Leishmania</taxon>
    </lineage>
</organism>
<keyword evidence="2 5" id="KW-0812">Transmembrane</keyword>
<evidence type="ECO:0000256" key="3">
    <source>
        <dbReference type="ARBA" id="ARBA00022989"/>
    </source>
</evidence>
<reference evidence="7" key="1">
    <citation type="journal article" date="2021" name="Microbiol. Resour. Announc.">
        <title>LGAAP: Leishmaniinae Genome Assembly and Annotation Pipeline.</title>
        <authorList>
            <person name="Almutairi H."/>
            <person name="Urbaniak M.D."/>
            <person name="Bates M.D."/>
            <person name="Jariyapan N."/>
            <person name="Kwakye-Nuako G."/>
            <person name="Thomaz-Soccol V."/>
            <person name="Al-Salem W.S."/>
            <person name="Dillon R.J."/>
            <person name="Bates P.A."/>
            <person name="Gatherer D."/>
        </authorList>
    </citation>
    <scope>NUCLEOTIDE SEQUENCE [LARGE SCALE GENOMIC DNA]</scope>
</reference>
<dbReference type="PANTHER" id="PTHR11040">
    <property type="entry name" value="ZINC/IRON TRANSPORTER"/>
    <property type="match status" value="1"/>
</dbReference>
<keyword evidence="4 5" id="KW-0472">Membrane</keyword>
<dbReference type="GO" id="GO:0005886">
    <property type="term" value="C:plasma membrane"/>
    <property type="evidence" value="ECO:0007669"/>
    <property type="project" value="TreeGrafter"/>
</dbReference>
<name>A0A836H421_9TRYP</name>
<evidence type="ECO:0000256" key="1">
    <source>
        <dbReference type="ARBA" id="ARBA00004141"/>
    </source>
</evidence>
<dbReference type="GeneID" id="92512913"/>
<keyword evidence="3 5" id="KW-1133">Transmembrane helix</keyword>
<evidence type="ECO:0000256" key="4">
    <source>
        <dbReference type="ARBA" id="ARBA00023136"/>
    </source>
</evidence>
<feature type="transmembrane region" description="Helical" evidence="5">
    <location>
        <begin position="57"/>
        <end position="78"/>
    </location>
</feature>
<dbReference type="GO" id="GO:0005385">
    <property type="term" value="F:zinc ion transmembrane transporter activity"/>
    <property type="evidence" value="ECO:0007669"/>
    <property type="project" value="TreeGrafter"/>
</dbReference>
<feature type="transmembrane region" description="Helical" evidence="5">
    <location>
        <begin position="23"/>
        <end position="45"/>
    </location>
</feature>
<protein>
    <submittedName>
        <fullName evidence="6">Uncharacterized protein</fullName>
    </submittedName>
</protein>